<dbReference type="KEGG" id="esu:EUS_07630"/>
<evidence type="ECO:0000313" key="1">
    <source>
        <dbReference type="EMBL" id="CBK96013.1"/>
    </source>
</evidence>
<dbReference type="EMBL" id="FP929044">
    <property type="protein sequence ID" value="CBK96013.1"/>
    <property type="molecule type" value="Genomic_DNA"/>
</dbReference>
<reference evidence="1 2" key="1">
    <citation type="submission" date="2010-03" db="EMBL/GenBank/DDBJ databases">
        <title>The genome sequence of Eubacterium siraeum 70/3.</title>
        <authorList>
            <consortium name="metaHIT consortium -- http://www.metahit.eu/"/>
            <person name="Pajon A."/>
            <person name="Turner K."/>
            <person name="Parkhill J."/>
            <person name="Duncan S."/>
            <person name="Flint H."/>
        </authorList>
    </citation>
    <scope>NUCLEOTIDE SEQUENCE [LARGE SCALE GENOMIC DNA]</scope>
    <source>
        <strain evidence="1 2">70/3</strain>
    </source>
</reference>
<evidence type="ECO:0000313" key="2">
    <source>
        <dbReference type="Proteomes" id="UP000008803"/>
    </source>
</evidence>
<reference evidence="1 2" key="2">
    <citation type="submission" date="2010-03" db="EMBL/GenBank/DDBJ databases">
        <authorList>
            <person name="Pajon A."/>
        </authorList>
    </citation>
    <scope>NUCLEOTIDE SEQUENCE [LARGE SCALE GENOMIC DNA]</scope>
    <source>
        <strain evidence="1 2">70/3</strain>
    </source>
</reference>
<dbReference type="HOGENOM" id="CLU_3412556_0_0_9"/>
<dbReference type="BioCyc" id="ESIR657319:G136K-649-MONOMER"/>
<gene>
    <name evidence="1" type="ORF">EUS_07630</name>
</gene>
<sequence length="28" mass="3250">MPQAKKIMKNGCRIAVYGIRFYAEGRTF</sequence>
<accession>D4JSE4</accession>
<protein>
    <submittedName>
        <fullName evidence="1">Uncharacterized protein</fullName>
    </submittedName>
</protein>
<dbReference type="Proteomes" id="UP000008803">
    <property type="component" value="Chromosome"/>
</dbReference>
<dbReference type="AlphaFoldDB" id="D4JSE4"/>
<name>D4JSE4_9FIRM</name>
<organism evidence="1 2">
    <name type="scientific">[Eubacterium] siraeum 70/3</name>
    <dbReference type="NCBI Taxonomy" id="657319"/>
    <lineage>
        <taxon>Bacteria</taxon>
        <taxon>Bacillati</taxon>
        <taxon>Bacillota</taxon>
        <taxon>Clostridia</taxon>
        <taxon>Eubacteriales</taxon>
        <taxon>Oscillospiraceae</taxon>
        <taxon>Oscillospiraceae incertae sedis</taxon>
    </lineage>
</organism>
<proteinExistence type="predicted"/>